<dbReference type="AlphaFoldDB" id="A0AA86YQ95"/>
<organism evidence="1 2">
    <name type="scientific">Providencia stuartii ATCC 25827</name>
    <dbReference type="NCBI Taxonomy" id="471874"/>
    <lineage>
        <taxon>Bacteria</taxon>
        <taxon>Pseudomonadati</taxon>
        <taxon>Pseudomonadota</taxon>
        <taxon>Gammaproteobacteria</taxon>
        <taxon>Enterobacterales</taxon>
        <taxon>Morganellaceae</taxon>
        <taxon>Providencia</taxon>
    </lineage>
</organism>
<gene>
    <name evidence="1" type="ORF">PROSTU_01006</name>
</gene>
<proteinExistence type="predicted"/>
<evidence type="ECO:0000313" key="1">
    <source>
        <dbReference type="EMBL" id="EDU61025.1"/>
    </source>
</evidence>
<name>A0AA86YQ95_PROST</name>
<evidence type="ECO:0000313" key="2">
    <source>
        <dbReference type="Proteomes" id="UP000004506"/>
    </source>
</evidence>
<reference evidence="1 2" key="3">
    <citation type="submission" date="2008-05" db="EMBL/GenBank/DDBJ databases">
        <authorList>
            <person name="Fulton L."/>
            <person name="Clifton S."/>
            <person name="Fulton B."/>
            <person name="Xu J."/>
            <person name="Minx P."/>
            <person name="Pepin K.H."/>
            <person name="Johnson M."/>
            <person name="Thiruvilangam P."/>
            <person name="Bhonagiri V."/>
            <person name="Nash W.E."/>
            <person name="Mardis E.R."/>
            <person name="Wilson R.K."/>
        </authorList>
    </citation>
    <scope>NUCLEOTIDE SEQUENCE [LARGE SCALE GENOMIC DNA]</scope>
    <source>
        <strain evidence="1 2">ATCC 25827</strain>
    </source>
</reference>
<reference evidence="2" key="2">
    <citation type="submission" date="2008-04" db="EMBL/GenBank/DDBJ databases">
        <title>Draft genome sequence of Providencia stuartii(ATCC 25827).</title>
        <authorList>
            <person name="Sudarsanam P."/>
            <person name="Ley R."/>
            <person name="Guruge J."/>
            <person name="Turnbaugh P.J."/>
            <person name="Mahowald M."/>
            <person name="Liep D."/>
            <person name="Gordon J."/>
        </authorList>
    </citation>
    <scope>NUCLEOTIDE SEQUENCE [LARGE SCALE GENOMIC DNA]</scope>
    <source>
        <strain evidence="2">ATCC 25827</strain>
    </source>
</reference>
<comment type="caution">
    <text evidence="1">The sequence shown here is derived from an EMBL/GenBank/DDBJ whole genome shotgun (WGS) entry which is preliminary data.</text>
</comment>
<accession>A0AA86YQ95</accession>
<sequence>MINEADDRTILGSIAWQSVKTISISGMSTSPKMRQLQLDFLP</sequence>
<dbReference type="Proteomes" id="UP000004506">
    <property type="component" value="Unassembled WGS sequence"/>
</dbReference>
<reference evidence="2" key="1">
    <citation type="submission" date="2008-04" db="EMBL/GenBank/DDBJ databases">
        <title>Draft genome sequence of Providencia stuartii (ATCC 25827).</title>
        <authorList>
            <person name="Sudarsanam P."/>
            <person name="Ley R."/>
            <person name="Guruge J."/>
            <person name="Turnbaugh P.J."/>
            <person name="Mahowald M."/>
            <person name="Liep D."/>
            <person name="Gordon J."/>
        </authorList>
    </citation>
    <scope>NUCLEOTIDE SEQUENCE [LARGE SCALE GENOMIC DNA]</scope>
    <source>
        <strain evidence="2">ATCC 25827</strain>
    </source>
</reference>
<protein>
    <submittedName>
        <fullName evidence="1">Uncharacterized protein</fullName>
    </submittedName>
</protein>
<dbReference type="EMBL" id="ABJD02000085">
    <property type="protein sequence ID" value="EDU61025.1"/>
    <property type="molecule type" value="Genomic_DNA"/>
</dbReference>